<sequence>MKILAKDKFISKLDRLTNPPKELYYEGDIDLLTMPKVAVVGSRKASVYTKECVARLCASLKNHNVCVVSGGALGVDIAAHKAAMPLTIGVFATGLDTFYPSSNAKFIKEIYDKGLALSEYSPGSPAIGYKFLERNRIVVALSQALVVAQADLKSGSMQSARLAGELGVPVFVLPQRMGESEGTNMLLAKGKAKLINDFDEFSSQFGLCLNKTPAQNDDILEFCKDFVSLEKALAKFGDKIYEYELEGLVEIINLKVKSKI</sequence>
<reference evidence="3 4" key="1">
    <citation type="submission" date="2015-08" db="EMBL/GenBank/DDBJ databases">
        <title>Comparative genomics of the Campylobacter concisus group.</title>
        <authorList>
            <person name="Yee E."/>
            <person name="Chapman M.H."/>
            <person name="Huynh S."/>
            <person name="Bono J.L."/>
            <person name="On S.L."/>
            <person name="St Leger J."/>
            <person name="Foster G."/>
            <person name="Parker C.T."/>
            <person name="Miller W.G."/>
        </authorList>
    </citation>
    <scope>NUCLEOTIDE SEQUENCE [LARGE SCALE GENOMIC DNA]</scope>
    <source>
        <strain evidence="3 4">RM9337</strain>
    </source>
</reference>
<accession>A0AAW3ZXY8</accession>
<dbReference type="GO" id="GO:0009294">
    <property type="term" value="P:DNA-mediated transformation"/>
    <property type="evidence" value="ECO:0007669"/>
    <property type="project" value="InterPro"/>
</dbReference>
<dbReference type="AlphaFoldDB" id="A0AAW3ZXY8"/>
<dbReference type="SUPFAM" id="SSF102405">
    <property type="entry name" value="MCP/YpsA-like"/>
    <property type="match status" value="1"/>
</dbReference>
<dbReference type="PANTHER" id="PTHR43022">
    <property type="entry name" value="PROTEIN SMF"/>
    <property type="match status" value="1"/>
</dbReference>
<comment type="caution">
    <text evidence="3">The sequence shown here is derived from an EMBL/GenBank/DDBJ whole genome shotgun (WGS) entry which is preliminary data.</text>
</comment>
<comment type="similarity">
    <text evidence="1">Belongs to the DprA/Smf family.</text>
</comment>
<dbReference type="PANTHER" id="PTHR43022:SF1">
    <property type="entry name" value="PROTEIN SMF"/>
    <property type="match status" value="1"/>
</dbReference>
<keyword evidence="4" id="KW-1185">Reference proteome</keyword>
<evidence type="ECO:0000259" key="2">
    <source>
        <dbReference type="Pfam" id="PF02481"/>
    </source>
</evidence>
<proteinExistence type="inferred from homology"/>
<dbReference type="Pfam" id="PF02481">
    <property type="entry name" value="DNA_processg_A"/>
    <property type="match status" value="1"/>
</dbReference>
<organism evidence="3 4">
    <name type="scientific">Campylobacter californiensis</name>
    <dbReference type="NCBI Taxonomy" id="1032243"/>
    <lineage>
        <taxon>Bacteria</taxon>
        <taxon>Pseudomonadati</taxon>
        <taxon>Campylobacterota</taxon>
        <taxon>Epsilonproteobacteria</taxon>
        <taxon>Campylobacterales</taxon>
        <taxon>Campylobacteraceae</taxon>
        <taxon>Campylobacter</taxon>
    </lineage>
</organism>
<evidence type="ECO:0000256" key="1">
    <source>
        <dbReference type="ARBA" id="ARBA00006525"/>
    </source>
</evidence>
<protein>
    <submittedName>
        <fullName evidence="3">DNA-protecting protein DprA</fullName>
    </submittedName>
</protein>
<dbReference type="InterPro" id="IPR003488">
    <property type="entry name" value="DprA"/>
</dbReference>
<dbReference type="Gene3D" id="3.40.50.450">
    <property type="match status" value="1"/>
</dbReference>
<evidence type="ECO:0000313" key="4">
    <source>
        <dbReference type="Proteomes" id="UP000650616"/>
    </source>
</evidence>
<dbReference type="RefSeq" id="WP_170016475.1">
    <property type="nucleotide sequence ID" value="NZ_CP012545.1"/>
</dbReference>
<evidence type="ECO:0000313" key="3">
    <source>
        <dbReference type="EMBL" id="MBE3608321.1"/>
    </source>
</evidence>
<dbReference type="EMBL" id="LIWG01000007">
    <property type="protein sequence ID" value="MBE3608321.1"/>
    <property type="molecule type" value="Genomic_DNA"/>
</dbReference>
<gene>
    <name evidence="3" type="primary">dprA</name>
    <name evidence="3" type="ORF">CCAL9337_06245</name>
</gene>
<dbReference type="InterPro" id="IPR057666">
    <property type="entry name" value="DrpA_SLOG"/>
</dbReference>
<dbReference type="Proteomes" id="UP000650616">
    <property type="component" value="Unassembled WGS sequence"/>
</dbReference>
<dbReference type="NCBIfam" id="TIGR00732">
    <property type="entry name" value="dprA"/>
    <property type="match status" value="1"/>
</dbReference>
<name>A0AAW3ZXY8_9BACT</name>
<feature type="domain" description="Smf/DprA SLOG" evidence="2">
    <location>
        <begin position="5"/>
        <end position="204"/>
    </location>
</feature>